<dbReference type="Proteomes" id="UP001501470">
    <property type="component" value="Unassembled WGS sequence"/>
</dbReference>
<evidence type="ECO:0000256" key="5">
    <source>
        <dbReference type="ARBA" id="ARBA00023136"/>
    </source>
</evidence>
<comment type="caution">
    <text evidence="8">The sequence shown here is derived from an EMBL/GenBank/DDBJ whole genome shotgun (WGS) entry which is preliminary data.</text>
</comment>
<protein>
    <submittedName>
        <fullName evidence="8">Branched-chain amino acid ABC transporter permease</fullName>
    </submittedName>
</protein>
<keyword evidence="4 7" id="KW-1133">Transmembrane helix</keyword>
<feature type="region of interest" description="Disordered" evidence="6">
    <location>
        <begin position="1"/>
        <end position="24"/>
    </location>
</feature>
<feature type="transmembrane region" description="Helical" evidence="7">
    <location>
        <begin position="78"/>
        <end position="95"/>
    </location>
</feature>
<sequence>MSERPAAVADAKPHPTPTTPSTRRSRLRITLRLSAVAAGLAAPLYADVFWLQLALFAFAAVVATLGLTMLLGQAGQLSLGHAFFAAVGAYGYTVLAGQPKSTGSIQQIGLGLPPVIAAALAACLAGLAGVLFSPIAARLRGIYLGIASLALVFLGEHLLFNTPALSGGVNGRDVPIFTLAGIQFDDNPDATLYIAGVPFGREARLWYLGLAVVVAAYLFYRNLIRARPGRALRALRDRELMAGVMGVPVTVYKARVFAVSSAYAGVGGVLLALAYGRVVPDTFSVKLSVAYLAMAVIGGLGSASGAVAGATFVATLPAIFERYTDVIPGLAAAGSGGLTPSVAATLLYGAAIVALLLIEPGGVAACAARVQRRLAARRQVTVNHPNH</sequence>
<proteinExistence type="predicted"/>
<reference evidence="9" key="1">
    <citation type="journal article" date="2019" name="Int. J. Syst. Evol. Microbiol.">
        <title>The Global Catalogue of Microorganisms (GCM) 10K type strain sequencing project: providing services to taxonomists for standard genome sequencing and annotation.</title>
        <authorList>
            <consortium name="The Broad Institute Genomics Platform"/>
            <consortium name="The Broad Institute Genome Sequencing Center for Infectious Disease"/>
            <person name="Wu L."/>
            <person name="Ma J."/>
        </authorList>
    </citation>
    <scope>NUCLEOTIDE SEQUENCE [LARGE SCALE GENOMIC DNA]</scope>
    <source>
        <strain evidence="9">JCM 15933</strain>
    </source>
</reference>
<feature type="transmembrane region" description="Helical" evidence="7">
    <location>
        <begin position="52"/>
        <end position="71"/>
    </location>
</feature>
<evidence type="ECO:0000256" key="1">
    <source>
        <dbReference type="ARBA" id="ARBA00004651"/>
    </source>
</evidence>
<organism evidence="8 9">
    <name type="scientific">Dactylosporangium maewongense</name>
    <dbReference type="NCBI Taxonomy" id="634393"/>
    <lineage>
        <taxon>Bacteria</taxon>
        <taxon>Bacillati</taxon>
        <taxon>Actinomycetota</taxon>
        <taxon>Actinomycetes</taxon>
        <taxon>Micromonosporales</taxon>
        <taxon>Micromonosporaceae</taxon>
        <taxon>Dactylosporangium</taxon>
    </lineage>
</organism>
<keyword evidence="5 7" id="KW-0472">Membrane</keyword>
<gene>
    <name evidence="8" type="ORF">GCM10009827_119300</name>
</gene>
<evidence type="ECO:0000313" key="8">
    <source>
        <dbReference type="EMBL" id="GAA1577656.1"/>
    </source>
</evidence>
<dbReference type="PANTHER" id="PTHR30482:SF5">
    <property type="entry name" value="ABC TRANSPORTER PERMEASE PROTEIN"/>
    <property type="match status" value="1"/>
</dbReference>
<dbReference type="EMBL" id="BAAAQD010000067">
    <property type="protein sequence ID" value="GAA1577656.1"/>
    <property type="molecule type" value="Genomic_DNA"/>
</dbReference>
<keyword evidence="3 7" id="KW-0812">Transmembrane</keyword>
<name>A0ABP4PEZ3_9ACTN</name>
<comment type="subcellular location">
    <subcellularLocation>
        <location evidence="1">Cell membrane</location>
        <topology evidence="1">Multi-pass membrane protein</topology>
    </subcellularLocation>
</comment>
<feature type="transmembrane region" description="Helical" evidence="7">
    <location>
        <begin position="203"/>
        <end position="220"/>
    </location>
</feature>
<feature type="transmembrane region" description="Helical" evidence="7">
    <location>
        <begin position="346"/>
        <end position="368"/>
    </location>
</feature>
<dbReference type="RefSeq" id="WP_344515849.1">
    <property type="nucleotide sequence ID" value="NZ_BAAAQD010000067.1"/>
</dbReference>
<evidence type="ECO:0000256" key="4">
    <source>
        <dbReference type="ARBA" id="ARBA00022989"/>
    </source>
</evidence>
<evidence type="ECO:0000256" key="6">
    <source>
        <dbReference type="SAM" id="MobiDB-lite"/>
    </source>
</evidence>
<dbReference type="CDD" id="cd06581">
    <property type="entry name" value="TM_PBP1_LivM_like"/>
    <property type="match status" value="1"/>
</dbReference>
<evidence type="ECO:0000256" key="2">
    <source>
        <dbReference type="ARBA" id="ARBA00022475"/>
    </source>
</evidence>
<feature type="transmembrane region" description="Helical" evidence="7">
    <location>
        <begin position="115"/>
        <end position="135"/>
    </location>
</feature>
<keyword evidence="9" id="KW-1185">Reference proteome</keyword>
<dbReference type="InterPro" id="IPR043428">
    <property type="entry name" value="LivM-like"/>
</dbReference>
<feature type="transmembrane region" description="Helical" evidence="7">
    <location>
        <begin position="291"/>
        <end position="320"/>
    </location>
</feature>
<dbReference type="InterPro" id="IPR001851">
    <property type="entry name" value="ABC_transp_permease"/>
</dbReference>
<evidence type="ECO:0000313" key="9">
    <source>
        <dbReference type="Proteomes" id="UP001501470"/>
    </source>
</evidence>
<keyword evidence="2" id="KW-1003">Cell membrane</keyword>
<accession>A0ABP4PEZ3</accession>
<evidence type="ECO:0000256" key="3">
    <source>
        <dbReference type="ARBA" id="ARBA00022692"/>
    </source>
</evidence>
<dbReference type="Pfam" id="PF02653">
    <property type="entry name" value="BPD_transp_2"/>
    <property type="match status" value="1"/>
</dbReference>
<feature type="transmembrane region" description="Helical" evidence="7">
    <location>
        <begin position="142"/>
        <end position="160"/>
    </location>
</feature>
<feature type="transmembrane region" description="Helical" evidence="7">
    <location>
        <begin position="262"/>
        <end position="279"/>
    </location>
</feature>
<evidence type="ECO:0000256" key="7">
    <source>
        <dbReference type="SAM" id="Phobius"/>
    </source>
</evidence>
<dbReference type="PANTHER" id="PTHR30482">
    <property type="entry name" value="HIGH-AFFINITY BRANCHED-CHAIN AMINO ACID TRANSPORT SYSTEM PERMEASE"/>
    <property type="match status" value="1"/>
</dbReference>